<organism evidence="4 5">
    <name type="scientific">Calocera cornea HHB12733</name>
    <dbReference type="NCBI Taxonomy" id="1353952"/>
    <lineage>
        <taxon>Eukaryota</taxon>
        <taxon>Fungi</taxon>
        <taxon>Dikarya</taxon>
        <taxon>Basidiomycota</taxon>
        <taxon>Agaricomycotina</taxon>
        <taxon>Dacrymycetes</taxon>
        <taxon>Dacrymycetales</taxon>
        <taxon>Dacrymycetaceae</taxon>
        <taxon>Calocera</taxon>
    </lineage>
</organism>
<feature type="region of interest" description="Disordered" evidence="3">
    <location>
        <begin position="165"/>
        <end position="290"/>
    </location>
</feature>
<name>A0A165FEV3_9BASI</name>
<proteinExistence type="inferred from homology"/>
<sequence length="290" mass="32541">MGQNPHQDKGIEKKHSEFIASPIQLTVTKEVEKEVEDDEEAKEDEAKIEEVDDEDKKSTKTVKGKVVENEELNKTGRSPAGRQRLVLASRLRAARKLLARQRLARRRGRPPIKLAVTKEVEKEVEDDEEAKEDEARIEETVKEKVVENEELNKTKHFGLARQLRASTARCPVRETRAASPKRLASTHRCPVARGCSRTASRQEEGAESPSRTPVKKHSEFIASAIQLAVTNGGREGGRGRRGGQGVRGQDRREVDDEDKNTTKTVKEKVVENEELNKTKPAPPARKLLAR</sequence>
<feature type="region of interest" description="Disordered" evidence="3">
    <location>
        <begin position="1"/>
        <end position="83"/>
    </location>
</feature>
<accession>A0A165FEV3</accession>
<comment type="similarity">
    <text evidence="1">Belongs to the heat shock protein 90 family.</text>
</comment>
<dbReference type="PANTHER" id="PTHR11528">
    <property type="entry name" value="HEAT SHOCK PROTEIN 90 FAMILY MEMBER"/>
    <property type="match status" value="1"/>
</dbReference>
<dbReference type="InterPro" id="IPR001404">
    <property type="entry name" value="Hsp90_fam"/>
</dbReference>
<dbReference type="GO" id="GO:0051082">
    <property type="term" value="F:unfolded protein binding"/>
    <property type="evidence" value="ECO:0007669"/>
    <property type="project" value="InterPro"/>
</dbReference>
<dbReference type="Pfam" id="PF00183">
    <property type="entry name" value="HSP90"/>
    <property type="match status" value="1"/>
</dbReference>
<evidence type="ECO:0000256" key="2">
    <source>
        <dbReference type="ARBA" id="ARBA00023186"/>
    </source>
</evidence>
<evidence type="ECO:0000313" key="5">
    <source>
        <dbReference type="Proteomes" id="UP000076842"/>
    </source>
</evidence>
<evidence type="ECO:0000313" key="4">
    <source>
        <dbReference type="EMBL" id="KZT56645.1"/>
    </source>
</evidence>
<feature type="compositionally biased region" description="Basic and acidic residues" evidence="3">
    <location>
        <begin position="248"/>
        <end position="277"/>
    </location>
</feature>
<dbReference type="InParanoid" id="A0A165FEV3"/>
<protein>
    <submittedName>
        <fullName evidence="4">Uncharacterized protein</fullName>
    </submittedName>
</protein>
<keyword evidence="5" id="KW-1185">Reference proteome</keyword>
<evidence type="ECO:0000256" key="1">
    <source>
        <dbReference type="ARBA" id="ARBA00008239"/>
    </source>
</evidence>
<feature type="compositionally biased region" description="Basic and acidic residues" evidence="3">
    <location>
        <begin position="1"/>
        <end position="17"/>
    </location>
</feature>
<dbReference type="Proteomes" id="UP000076842">
    <property type="component" value="Unassembled WGS sequence"/>
</dbReference>
<gene>
    <name evidence="4" type="ORF">CALCODRAFT_483781</name>
</gene>
<dbReference type="STRING" id="1353952.A0A165FEV3"/>
<feature type="compositionally biased region" description="Basic and acidic residues" evidence="3">
    <location>
        <begin position="44"/>
        <end position="58"/>
    </location>
</feature>
<evidence type="ECO:0000256" key="3">
    <source>
        <dbReference type="SAM" id="MobiDB-lite"/>
    </source>
</evidence>
<dbReference type="AlphaFoldDB" id="A0A165FEV3"/>
<feature type="compositionally biased region" description="Acidic residues" evidence="3">
    <location>
        <begin position="33"/>
        <end position="43"/>
    </location>
</feature>
<dbReference type="GO" id="GO:0005524">
    <property type="term" value="F:ATP binding"/>
    <property type="evidence" value="ECO:0007669"/>
    <property type="project" value="InterPro"/>
</dbReference>
<feature type="compositionally biased region" description="Basic and acidic residues" evidence="3">
    <location>
        <begin position="65"/>
        <end position="74"/>
    </location>
</feature>
<reference evidence="4 5" key="1">
    <citation type="journal article" date="2016" name="Mol. Biol. Evol.">
        <title>Comparative Genomics of Early-Diverging Mushroom-Forming Fungi Provides Insights into the Origins of Lignocellulose Decay Capabilities.</title>
        <authorList>
            <person name="Nagy L.G."/>
            <person name="Riley R."/>
            <person name="Tritt A."/>
            <person name="Adam C."/>
            <person name="Daum C."/>
            <person name="Floudas D."/>
            <person name="Sun H."/>
            <person name="Yadav J.S."/>
            <person name="Pangilinan J."/>
            <person name="Larsson K.H."/>
            <person name="Matsuura K."/>
            <person name="Barry K."/>
            <person name="Labutti K."/>
            <person name="Kuo R."/>
            <person name="Ohm R.A."/>
            <person name="Bhattacharya S.S."/>
            <person name="Shirouzu T."/>
            <person name="Yoshinaga Y."/>
            <person name="Martin F.M."/>
            <person name="Grigoriev I.V."/>
            <person name="Hibbett D.S."/>
        </authorList>
    </citation>
    <scope>NUCLEOTIDE SEQUENCE [LARGE SCALE GENOMIC DNA]</scope>
    <source>
        <strain evidence="4 5">HHB12733</strain>
    </source>
</reference>
<dbReference type="GO" id="GO:0016887">
    <property type="term" value="F:ATP hydrolysis activity"/>
    <property type="evidence" value="ECO:0007669"/>
    <property type="project" value="InterPro"/>
</dbReference>
<keyword evidence="2" id="KW-0143">Chaperone</keyword>
<dbReference type="GO" id="GO:0140662">
    <property type="term" value="F:ATP-dependent protein folding chaperone"/>
    <property type="evidence" value="ECO:0007669"/>
    <property type="project" value="InterPro"/>
</dbReference>
<dbReference type="EMBL" id="KV423974">
    <property type="protein sequence ID" value="KZT56645.1"/>
    <property type="molecule type" value="Genomic_DNA"/>
</dbReference>